<proteinExistence type="inferred from homology"/>
<keyword evidence="5 6" id="KW-0732">Signal</keyword>
<dbReference type="AlphaFoldDB" id="S8BXV8"/>
<feature type="signal peptide" evidence="6">
    <location>
        <begin position="1"/>
        <end position="20"/>
    </location>
</feature>
<organism evidence="7 8">
    <name type="scientific">Genlisea aurea</name>
    <dbReference type="NCBI Taxonomy" id="192259"/>
    <lineage>
        <taxon>Eukaryota</taxon>
        <taxon>Viridiplantae</taxon>
        <taxon>Streptophyta</taxon>
        <taxon>Embryophyta</taxon>
        <taxon>Tracheophyta</taxon>
        <taxon>Spermatophyta</taxon>
        <taxon>Magnoliopsida</taxon>
        <taxon>eudicotyledons</taxon>
        <taxon>Gunneridae</taxon>
        <taxon>Pentapetalae</taxon>
        <taxon>asterids</taxon>
        <taxon>lamiids</taxon>
        <taxon>Lamiales</taxon>
        <taxon>Lentibulariaceae</taxon>
        <taxon>Genlisea</taxon>
    </lineage>
</organism>
<keyword evidence="4 6" id="KW-0964">Secreted</keyword>
<dbReference type="Proteomes" id="UP000015453">
    <property type="component" value="Unassembled WGS sequence"/>
</dbReference>
<dbReference type="PANTHER" id="PTHR31232">
    <property type="match status" value="1"/>
</dbReference>
<dbReference type="PANTHER" id="PTHR31232:SF155">
    <property type="entry name" value="PLANT SELF-INCOMPATIBILITY PROTEIN S1 FAMILY"/>
    <property type="match status" value="1"/>
</dbReference>
<dbReference type="EMBL" id="AUSU01008527">
    <property type="protein sequence ID" value="EPS59244.1"/>
    <property type="molecule type" value="Genomic_DNA"/>
</dbReference>
<comment type="similarity">
    <text evidence="2 6">Belongs to the plant self-incompatibility (S1) protein family.</text>
</comment>
<keyword evidence="8" id="KW-1185">Reference proteome</keyword>
<comment type="caution">
    <text evidence="7">The sequence shown here is derived from an EMBL/GenBank/DDBJ whole genome shotgun (WGS) entry which is preliminary data.</text>
</comment>
<evidence type="ECO:0000256" key="2">
    <source>
        <dbReference type="ARBA" id="ARBA00005581"/>
    </source>
</evidence>
<evidence type="ECO:0000256" key="1">
    <source>
        <dbReference type="ARBA" id="ARBA00004613"/>
    </source>
</evidence>
<protein>
    <recommendedName>
        <fullName evidence="6">S-protein homolog</fullName>
    </recommendedName>
</protein>
<evidence type="ECO:0000313" key="7">
    <source>
        <dbReference type="EMBL" id="EPS59244.1"/>
    </source>
</evidence>
<sequence length="136" mass="15823">MKKLTVIIPLILFAIALSSSSRVFGSCFFTNDHVLVVTRNIDTDSDPVKVHCFSGNDDFGIHVLNGAEKFERKFCDNLLPNTQFFCRVRWREKQQGFVAYEQVMHYAETLNAWLVREDGIYLTHDWKVAVQKYDWA</sequence>
<name>S8BXV8_9LAMI</name>
<reference evidence="7 8" key="1">
    <citation type="journal article" date="2013" name="BMC Genomics">
        <title>The miniature genome of a carnivorous plant Genlisea aurea contains a low number of genes and short non-coding sequences.</title>
        <authorList>
            <person name="Leushkin E.V."/>
            <person name="Sutormin R.A."/>
            <person name="Nabieva E.R."/>
            <person name="Penin A.A."/>
            <person name="Kondrashov A.S."/>
            <person name="Logacheva M.D."/>
        </authorList>
    </citation>
    <scope>NUCLEOTIDE SEQUENCE [LARGE SCALE GENOMIC DNA]</scope>
</reference>
<evidence type="ECO:0000256" key="5">
    <source>
        <dbReference type="ARBA" id="ARBA00022729"/>
    </source>
</evidence>
<keyword evidence="3 6" id="KW-0713">Self-incompatibility</keyword>
<evidence type="ECO:0000256" key="3">
    <source>
        <dbReference type="ARBA" id="ARBA00022471"/>
    </source>
</evidence>
<feature type="chain" id="PRO_5025090650" description="S-protein homolog" evidence="6">
    <location>
        <begin position="21"/>
        <end position="136"/>
    </location>
</feature>
<dbReference type="GO" id="GO:0060320">
    <property type="term" value="P:rejection of self pollen"/>
    <property type="evidence" value="ECO:0007669"/>
    <property type="project" value="UniProtKB-KW"/>
</dbReference>
<accession>S8BXV8</accession>
<evidence type="ECO:0000256" key="4">
    <source>
        <dbReference type="ARBA" id="ARBA00022525"/>
    </source>
</evidence>
<gene>
    <name evidence="7" type="ORF">M569_15566</name>
</gene>
<comment type="subcellular location">
    <subcellularLocation>
        <location evidence="1 6">Secreted</location>
    </subcellularLocation>
</comment>
<dbReference type="Pfam" id="PF05938">
    <property type="entry name" value="Self-incomp_S1"/>
    <property type="match status" value="1"/>
</dbReference>
<dbReference type="InterPro" id="IPR010264">
    <property type="entry name" value="Self-incomp_S1"/>
</dbReference>
<evidence type="ECO:0000256" key="6">
    <source>
        <dbReference type="RuleBase" id="RU367044"/>
    </source>
</evidence>
<dbReference type="OrthoDB" id="876876at2759"/>
<evidence type="ECO:0000313" key="8">
    <source>
        <dbReference type="Proteomes" id="UP000015453"/>
    </source>
</evidence>
<dbReference type="GO" id="GO:0005576">
    <property type="term" value="C:extracellular region"/>
    <property type="evidence" value="ECO:0007669"/>
    <property type="project" value="UniProtKB-SubCell"/>
</dbReference>